<evidence type="ECO:0000256" key="2">
    <source>
        <dbReference type="ARBA" id="ARBA00022801"/>
    </source>
</evidence>
<feature type="domain" description="Integrase catalytic" evidence="4">
    <location>
        <begin position="1"/>
        <end position="91"/>
    </location>
</feature>
<dbReference type="InterPro" id="IPR039537">
    <property type="entry name" value="Retrotran_Ty1/copia-like"/>
</dbReference>
<dbReference type="InterPro" id="IPR013103">
    <property type="entry name" value="RVT_2"/>
</dbReference>
<gene>
    <name evidence="5" type="ORF">OSB04_029310</name>
</gene>
<proteinExistence type="predicted"/>
<dbReference type="GO" id="GO:0003676">
    <property type="term" value="F:nucleic acid binding"/>
    <property type="evidence" value="ECO:0007669"/>
    <property type="project" value="InterPro"/>
</dbReference>
<dbReference type="GO" id="GO:0046872">
    <property type="term" value="F:metal ion binding"/>
    <property type="evidence" value="ECO:0007669"/>
    <property type="project" value="UniProtKB-KW"/>
</dbReference>
<name>A0AA38SHB6_9ASTR</name>
<dbReference type="GO" id="GO:0015074">
    <property type="term" value="P:DNA integration"/>
    <property type="evidence" value="ECO:0007669"/>
    <property type="project" value="InterPro"/>
</dbReference>
<sequence>MGDEYFSIEIDTFCEENGIKLERTSPFTPQQNGLAEHKNGTLVEMVNCMLNLSRLPTNLWGKALLTICHIHNWIISRVIPTRPYELWKGRKPNMNYFRTPDPKRSKLGAHTIKSMFGRYAKNSKAYKLLHKESGVIVESRDVEFFKDKSAKISDGTLDTNLLGNSRENSKTPQRVNEPRRSTRTRKEKSIGDDLCSYLVEETHKKVPREVILSMNAMSSRDASLWKEAINDEIDSVMGNGTWVLADLPKGTRPIGSKRIFKRKRNLDGSISAFKVRLVAKGYRQKEGVDYLDTYARVARIGSIRTLIEISTLKGLYIH</sequence>
<protein>
    <recommendedName>
        <fullName evidence="4">Integrase catalytic domain-containing protein</fullName>
    </recommendedName>
</protein>
<dbReference type="Gene3D" id="3.30.420.10">
    <property type="entry name" value="Ribonuclease H-like superfamily/Ribonuclease H"/>
    <property type="match status" value="1"/>
</dbReference>
<dbReference type="Pfam" id="PF07727">
    <property type="entry name" value="RVT_2"/>
    <property type="match status" value="1"/>
</dbReference>
<dbReference type="PANTHER" id="PTHR42648">
    <property type="entry name" value="TRANSPOSASE, PUTATIVE-RELATED"/>
    <property type="match status" value="1"/>
</dbReference>
<evidence type="ECO:0000256" key="1">
    <source>
        <dbReference type="ARBA" id="ARBA00022723"/>
    </source>
</evidence>
<dbReference type="Proteomes" id="UP001172457">
    <property type="component" value="Chromosome 7"/>
</dbReference>
<dbReference type="PROSITE" id="PS50994">
    <property type="entry name" value="INTEGRASE"/>
    <property type="match status" value="1"/>
</dbReference>
<dbReference type="InterPro" id="IPR012337">
    <property type="entry name" value="RNaseH-like_sf"/>
</dbReference>
<dbReference type="EMBL" id="JARYMX010000007">
    <property type="protein sequence ID" value="KAJ9542804.1"/>
    <property type="molecule type" value="Genomic_DNA"/>
</dbReference>
<feature type="compositionally biased region" description="Polar residues" evidence="3">
    <location>
        <begin position="157"/>
        <end position="174"/>
    </location>
</feature>
<evidence type="ECO:0000256" key="3">
    <source>
        <dbReference type="SAM" id="MobiDB-lite"/>
    </source>
</evidence>
<evidence type="ECO:0000259" key="4">
    <source>
        <dbReference type="PROSITE" id="PS50994"/>
    </source>
</evidence>
<evidence type="ECO:0000313" key="6">
    <source>
        <dbReference type="Proteomes" id="UP001172457"/>
    </source>
</evidence>
<dbReference type="Pfam" id="PF25597">
    <property type="entry name" value="SH3_retrovirus"/>
    <property type="match status" value="1"/>
</dbReference>
<keyword evidence="6" id="KW-1185">Reference proteome</keyword>
<comment type="caution">
    <text evidence="5">The sequence shown here is derived from an EMBL/GenBank/DDBJ whole genome shotgun (WGS) entry which is preliminary data.</text>
</comment>
<dbReference type="PANTHER" id="PTHR42648:SF20">
    <property type="entry name" value="RNA-DIRECTED DNA POLYMERASE"/>
    <property type="match status" value="1"/>
</dbReference>
<dbReference type="InterPro" id="IPR036397">
    <property type="entry name" value="RNaseH_sf"/>
</dbReference>
<dbReference type="AlphaFoldDB" id="A0AA38SHB6"/>
<organism evidence="5 6">
    <name type="scientific">Centaurea solstitialis</name>
    <name type="common">yellow star-thistle</name>
    <dbReference type="NCBI Taxonomy" id="347529"/>
    <lineage>
        <taxon>Eukaryota</taxon>
        <taxon>Viridiplantae</taxon>
        <taxon>Streptophyta</taxon>
        <taxon>Embryophyta</taxon>
        <taxon>Tracheophyta</taxon>
        <taxon>Spermatophyta</taxon>
        <taxon>Magnoliopsida</taxon>
        <taxon>eudicotyledons</taxon>
        <taxon>Gunneridae</taxon>
        <taxon>Pentapetalae</taxon>
        <taxon>asterids</taxon>
        <taxon>campanulids</taxon>
        <taxon>Asterales</taxon>
        <taxon>Asteraceae</taxon>
        <taxon>Carduoideae</taxon>
        <taxon>Cardueae</taxon>
        <taxon>Centaureinae</taxon>
        <taxon>Centaurea</taxon>
    </lineage>
</organism>
<feature type="region of interest" description="Disordered" evidence="3">
    <location>
        <begin position="157"/>
        <end position="188"/>
    </location>
</feature>
<dbReference type="SUPFAM" id="SSF53098">
    <property type="entry name" value="Ribonuclease H-like"/>
    <property type="match status" value="1"/>
</dbReference>
<keyword evidence="2" id="KW-0378">Hydrolase</keyword>
<evidence type="ECO:0000313" key="5">
    <source>
        <dbReference type="EMBL" id="KAJ9542804.1"/>
    </source>
</evidence>
<reference evidence="5" key="1">
    <citation type="submission" date="2023-03" db="EMBL/GenBank/DDBJ databases">
        <title>Chromosome-scale reference genome and RAD-based genetic map of yellow starthistle (Centaurea solstitialis) reveal putative structural variation and QTLs associated with invader traits.</title>
        <authorList>
            <person name="Reatini B."/>
            <person name="Cang F.A."/>
            <person name="Jiang Q."/>
            <person name="Mckibben M.T.W."/>
            <person name="Barker M.S."/>
            <person name="Rieseberg L.H."/>
            <person name="Dlugosch K.M."/>
        </authorList>
    </citation>
    <scope>NUCLEOTIDE SEQUENCE</scope>
    <source>
        <strain evidence="5">CAN-66</strain>
        <tissue evidence="5">Leaf</tissue>
    </source>
</reference>
<dbReference type="InterPro" id="IPR001584">
    <property type="entry name" value="Integrase_cat-core"/>
</dbReference>
<accession>A0AA38SHB6</accession>
<dbReference type="GO" id="GO:0016787">
    <property type="term" value="F:hydrolase activity"/>
    <property type="evidence" value="ECO:0007669"/>
    <property type="project" value="UniProtKB-KW"/>
</dbReference>
<keyword evidence="1" id="KW-0479">Metal-binding</keyword>
<dbReference type="InterPro" id="IPR057670">
    <property type="entry name" value="SH3_retrovirus"/>
</dbReference>